<dbReference type="HOGENOM" id="CLU_070562_1_0_9"/>
<evidence type="ECO:0000256" key="1">
    <source>
        <dbReference type="ARBA" id="ARBA00007118"/>
    </source>
</evidence>
<name>H5XWF6_9FIRM</name>
<evidence type="ECO:0000256" key="2">
    <source>
        <dbReference type="ARBA" id="ARBA00023002"/>
    </source>
</evidence>
<dbReference type="InterPro" id="IPR000415">
    <property type="entry name" value="Nitroreductase-like"/>
</dbReference>
<dbReference type="GO" id="GO:0016491">
    <property type="term" value="F:oxidoreductase activity"/>
    <property type="evidence" value="ECO:0007669"/>
    <property type="project" value="UniProtKB-KW"/>
</dbReference>
<feature type="domain" description="Putative nitroreductase TM1586" evidence="3">
    <location>
        <begin position="11"/>
        <end position="254"/>
    </location>
</feature>
<dbReference type="Proteomes" id="UP000005104">
    <property type="component" value="Chromosome"/>
</dbReference>
<dbReference type="STRING" id="768710.DesyoDRAFT_3295"/>
<reference evidence="4 5" key="1">
    <citation type="submission" date="2011-11" db="EMBL/GenBank/DDBJ databases">
        <title>The Noncontiguous Finished genome of Desulfosporosinus youngiae DSM 17734.</title>
        <authorList>
            <consortium name="US DOE Joint Genome Institute (JGI-PGF)"/>
            <person name="Lucas S."/>
            <person name="Han J."/>
            <person name="Lapidus A."/>
            <person name="Cheng J.-F."/>
            <person name="Goodwin L."/>
            <person name="Pitluck S."/>
            <person name="Peters L."/>
            <person name="Ovchinnikova G."/>
            <person name="Lu M."/>
            <person name="Land M.L."/>
            <person name="Hauser L."/>
            <person name="Pester M."/>
            <person name="Spring S."/>
            <person name="Ollivier B."/>
            <person name="Rattei T."/>
            <person name="Klenk H.-P."/>
            <person name="Wagner M."/>
            <person name="Loy A."/>
            <person name="Woyke T.J."/>
        </authorList>
    </citation>
    <scope>NUCLEOTIDE SEQUENCE [LARGE SCALE GENOMIC DNA]</scope>
    <source>
        <strain evidence="4 5">DSM 17734</strain>
    </source>
</reference>
<evidence type="ECO:0000313" key="5">
    <source>
        <dbReference type="Proteomes" id="UP000005104"/>
    </source>
</evidence>
<protein>
    <submittedName>
        <fullName evidence="4">Nitroreductase</fullName>
    </submittedName>
</protein>
<comment type="similarity">
    <text evidence="1">Belongs to the nitroreductase family.</text>
</comment>
<dbReference type="AlphaFoldDB" id="H5XWF6"/>
<dbReference type="EMBL" id="CM001441">
    <property type="protein sequence ID" value="EHQ90325.1"/>
    <property type="molecule type" value="Genomic_DNA"/>
</dbReference>
<dbReference type="Gene3D" id="3.40.109.30">
    <property type="entry name" value="putative nitroreductase (tm1586), domain 2"/>
    <property type="match status" value="1"/>
</dbReference>
<evidence type="ECO:0000259" key="3">
    <source>
        <dbReference type="Pfam" id="PF14512"/>
    </source>
</evidence>
<dbReference type="PANTHER" id="PTHR43673">
    <property type="entry name" value="NAD(P)H NITROREDUCTASE YDGI-RELATED"/>
    <property type="match status" value="1"/>
</dbReference>
<gene>
    <name evidence="4" type="ORF">DesyoDRAFT_3295</name>
</gene>
<dbReference type="eggNOG" id="COG0778">
    <property type="taxonomic scope" value="Bacteria"/>
</dbReference>
<dbReference type="InterPro" id="IPR029478">
    <property type="entry name" value="TM1586_NiRdase"/>
</dbReference>
<dbReference type="Pfam" id="PF14512">
    <property type="entry name" value="TM1586_NiRdase"/>
    <property type="match status" value="1"/>
</dbReference>
<dbReference type="CDD" id="cd02062">
    <property type="entry name" value="Nitro_FMN_reductase"/>
    <property type="match status" value="1"/>
</dbReference>
<sequence>MTDSQLFGMPVTEIIRKRISIRTYSDQPLTLEINEKLSGFIQNSSGPFGSSVRFKLIESDHARKGSNARLGTYGVIRGASAYIVGVVKKAHRDLEDLGYSLEKVILYATSLGLGTCWLGGTFKKSEFAKAIGQKDYEILPCISPIGYPSSRKSLIDSAMRFTAGSNNRKRWEELFFLRKFGQPLAEPEAGSYETPLEMIRLAPSASNKQPWRIVKDSNQIHFYLQHTKGYAKFLAYDLQRVDMGIAMCHFEMTAKELGIDGKWLISDPEISTPQDTEYVVSWSEGI</sequence>
<organism evidence="4 5">
    <name type="scientific">Desulfosporosinus youngiae DSM 17734</name>
    <dbReference type="NCBI Taxonomy" id="768710"/>
    <lineage>
        <taxon>Bacteria</taxon>
        <taxon>Bacillati</taxon>
        <taxon>Bacillota</taxon>
        <taxon>Clostridia</taxon>
        <taxon>Eubacteriales</taxon>
        <taxon>Desulfitobacteriaceae</taxon>
        <taxon>Desulfosporosinus</taxon>
    </lineage>
</organism>
<proteinExistence type="inferred from homology"/>
<evidence type="ECO:0000313" key="4">
    <source>
        <dbReference type="EMBL" id="EHQ90325.1"/>
    </source>
</evidence>
<dbReference type="SUPFAM" id="SSF55469">
    <property type="entry name" value="FMN-dependent nitroreductase-like"/>
    <property type="match status" value="1"/>
</dbReference>
<dbReference type="PANTHER" id="PTHR43673:SF10">
    <property type="entry name" value="NADH DEHYDROGENASE_NAD(P)H NITROREDUCTASE XCC3605-RELATED"/>
    <property type="match status" value="1"/>
</dbReference>
<keyword evidence="2" id="KW-0560">Oxidoreductase</keyword>
<keyword evidence="5" id="KW-1185">Reference proteome</keyword>
<accession>H5XWF6</accession>
<dbReference type="RefSeq" id="WP_007784662.1">
    <property type="nucleotide sequence ID" value="NZ_CM001441.1"/>
</dbReference>
<dbReference type="Gene3D" id="3.40.109.10">
    <property type="entry name" value="NADH Oxidase"/>
    <property type="match status" value="1"/>
</dbReference>